<keyword evidence="2" id="KW-1185">Reference proteome</keyword>
<evidence type="ECO:0000313" key="1">
    <source>
        <dbReference type="EMBL" id="SNR88690.1"/>
    </source>
</evidence>
<dbReference type="Gene3D" id="3.40.50.20">
    <property type="match status" value="1"/>
</dbReference>
<dbReference type="InterPro" id="IPR013815">
    <property type="entry name" value="ATP_grasp_subdomain_1"/>
</dbReference>
<dbReference type="Gene3D" id="3.30.1490.20">
    <property type="entry name" value="ATP-grasp fold, A domain"/>
    <property type="match status" value="1"/>
</dbReference>
<gene>
    <name evidence="1" type="ORF">SAMN06265376_10444</name>
</gene>
<evidence type="ECO:0000313" key="2">
    <source>
        <dbReference type="Proteomes" id="UP000198379"/>
    </source>
</evidence>
<dbReference type="PANTHER" id="PTHR39217:SF1">
    <property type="entry name" value="GLUTATHIONE SYNTHETASE"/>
    <property type="match status" value="1"/>
</dbReference>
<dbReference type="PANTHER" id="PTHR39217">
    <property type="match status" value="1"/>
</dbReference>
<organism evidence="1 2">
    <name type="scientific">Dokdonia pacifica</name>
    <dbReference type="NCBI Taxonomy" id="1627892"/>
    <lineage>
        <taxon>Bacteria</taxon>
        <taxon>Pseudomonadati</taxon>
        <taxon>Bacteroidota</taxon>
        <taxon>Flavobacteriia</taxon>
        <taxon>Flavobacteriales</taxon>
        <taxon>Flavobacteriaceae</taxon>
        <taxon>Dokdonia</taxon>
    </lineage>
</organism>
<name>A0A238ZZE9_9FLAO</name>
<dbReference type="OrthoDB" id="3373978at2"/>
<dbReference type="Gene3D" id="3.30.470.20">
    <property type="entry name" value="ATP-grasp fold, B domain"/>
    <property type="match status" value="1"/>
</dbReference>
<protein>
    <recommendedName>
        <fullName evidence="3">Glutathione synthetase, ATP-grasp domain</fullName>
    </recommendedName>
</protein>
<dbReference type="GO" id="GO:0005524">
    <property type="term" value="F:ATP binding"/>
    <property type="evidence" value="ECO:0007669"/>
    <property type="project" value="InterPro"/>
</dbReference>
<dbReference type="AlphaFoldDB" id="A0A238ZZE9"/>
<evidence type="ECO:0008006" key="3">
    <source>
        <dbReference type="Google" id="ProtNLM"/>
    </source>
</evidence>
<dbReference type="Proteomes" id="UP000198379">
    <property type="component" value="Unassembled WGS sequence"/>
</dbReference>
<dbReference type="EMBL" id="FZNY01000004">
    <property type="protein sequence ID" value="SNR88690.1"/>
    <property type="molecule type" value="Genomic_DNA"/>
</dbReference>
<sequence length="297" mass="34350">MTDITLLTCKAYFQPKEVTPYIATILHERKLLQDALEKRGLNVDCTYWDDPEYDWSQTKTVVFRTIWDYFERYEEFSTWMNKIKNKTQLMNPISLINWNIDKHYLADLEKKGITIVPTAYVDTGAYRSIDSVCEENGWTDVVIKPAIAGGAFHTYKVQQNERTSFEELFQKLVKERDMLIQPFQETITSLGEASLMVFNGKYTHAILKKAKAGDYRVQDDFGGSVHDYIPTPDEIAFAERVFKACDPMPAYGRADIIWDTDGTILLGELEIIEPELWIRNHPEAANDFAEGILQYLQ</sequence>
<accession>A0A238ZZE9</accession>
<dbReference type="RefSeq" id="WP_089371870.1">
    <property type="nucleotide sequence ID" value="NZ_BMEP01000007.1"/>
</dbReference>
<proteinExistence type="predicted"/>
<dbReference type="SUPFAM" id="SSF56059">
    <property type="entry name" value="Glutathione synthetase ATP-binding domain-like"/>
    <property type="match status" value="1"/>
</dbReference>
<reference evidence="1 2" key="1">
    <citation type="submission" date="2017-06" db="EMBL/GenBank/DDBJ databases">
        <authorList>
            <person name="Kim H.J."/>
            <person name="Triplett B.A."/>
        </authorList>
    </citation>
    <scope>NUCLEOTIDE SEQUENCE [LARGE SCALE GENOMIC DNA]</scope>
    <source>
        <strain evidence="1 2">DSM 25597</strain>
    </source>
</reference>
<dbReference type="InterPro" id="IPR053191">
    <property type="entry name" value="DcsG_Biosynth_Enzyme"/>
</dbReference>